<name>A0AAV6UVS4_9ARAC</name>
<dbReference type="Proteomes" id="UP000827092">
    <property type="component" value="Unassembled WGS sequence"/>
</dbReference>
<accession>A0AAV6UVS4</accession>
<organism evidence="1 2">
    <name type="scientific">Oedothorax gibbosus</name>
    <dbReference type="NCBI Taxonomy" id="931172"/>
    <lineage>
        <taxon>Eukaryota</taxon>
        <taxon>Metazoa</taxon>
        <taxon>Ecdysozoa</taxon>
        <taxon>Arthropoda</taxon>
        <taxon>Chelicerata</taxon>
        <taxon>Arachnida</taxon>
        <taxon>Araneae</taxon>
        <taxon>Araneomorphae</taxon>
        <taxon>Entelegynae</taxon>
        <taxon>Araneoidea</taxon>
        <taxon>Linyphiidae</taxon>
        <taxon>Erigoninae</taxon>
        <taxon>Oedothorax</taxon>
    </lineage>
</organism>
<protein>
    <submittedName>
        <fullName evidence="1">Uncharacterized protein</fullName>
    </submittedName>
</protein>
<proteinExistence type="predicted"/>
<dbReference type="EMBL" id="JAFNEN010000246">
    <property type="protein sequence ID" value="KAG8188209.1"/>
    <property type="molecule type" value="Genomic_DNA"/>
</dbReference>
<keyword evidence="2" id="KW-1185">Reference proteome</keyword>
<dbReference type="AlphaFoldDB" id="A0AAV6UVS4"/>
<evidence type="ECO:0000313" key="1">
    <source>
        <dbReference type="EMBL" id="KAG8188209.1"/>
    </source>
</evidence>
<comment type="caution">
    <text evidence="1">The sequence shown here is derived from an EMBL/GenBank/DDBJ whole genome shotgun (WGS) entry which is preliminary data.</text>
</comment>
<sequence length="86" mass="9815">MNRWKNAKSLNLADELRRSFQTPLIPVLHLLPFALIRLIPPPFGGSNSGFLDTPEQEEETVNHLPVSLRENLDSFSWIPFTSSLEK</sequence>
<gene>
    <name evidence="1" type="ORF">JTE90_021230</name>
</gene>
<reference evidence="1 2" key="1">
    <citation type="journal article" date="2022" name="Nat. Ecol. Evol.">
        <title>A masculinizing supergene underlies an exaggerated male reproductive morph in a spider.</title>
        <authorList>
            <person name="Hendrickx F."/>
            <person name="De Corte Z."/>
            <person name="Sonet G."/>
            <person name="Van Belleghem S.M."/>
            <person name="Kostlbacher S."/>
            <person name="Vangestel C."/>
        </authorList>
    </citation>
    <scope>NUCLEOTIDE SEQUENCE [LARGE SCALE GENOMIC DNA]</scope>
    <source>
        <strain evidence="1">W744_W776</strain>
    </source>
</reference>
<evidence type="ECO:0000313" key="2">
    <source>
        <dbReference type="Proteomes" id="UP000827092"/>
    </source>
</evidence>